<name>A0AAW2X2C1_9LAMI</name>
<proteinExistence type="predicted"/>
<protein>
    <submittedName>
        <fullName evidence="2">Uncharacterized protein</fullName>
    </submittedName>
</protein>
<feature type="compositionally biased region" description="Low complexity" evidence="1">
    <location>
        <begin position="61"/>
        <end position="74"/>
    </location>
</feature>
<feature type="region of interest" description="Disordered" evidence="1">
    <location>
        <begin position="40"/>
        <end position="94"/>
    </location>
</feature>
<sequence>MVISRDTVFDKQFMLQQYQDKMPKDSSSSDTLQMEFEPHPVATENHGGSHPSSDVPVVIESSGSSHPTSGGPTTNELQAYNLARDRQRRTNVKP</sequence>
<comment type="caution">
    <text evidence="2">The sequence shown here is derived from an EMBL/GenBank/DDBJ whole genome shotgun (WGS) entry which is preliminary data.</text>
</comment>
<reference evidence="2" key="2">
    <citation type="journal article" date="2024" name="Plant">
        <title>Genomic evolution and insights into agronomic trait innovations of Sesamum species.</title>
        <authorList>
            <person name="Miao H."/>
            <person name="Wang L."/>
            <person name="Qu L."/>
            <person name="Liu H."/>
            <person name="Sun Y."/>
            <person name="Le M."/>
            <person name="Wang Q."/>
            <person name="Wei S."/>
            <person name="Zheng Y."/>
            <person name="Lin W."/>
            <person name="Duan Y."/>
            <person name="Cao H."/>
            <person name="Xiong S."/>
            <person name="Wang X."/>
            <person name="Wei L."/>
            <person name="Li C."/>
            <person name="Ma Q."/>
            <person name="Ju M."/>
            <person name="Zhao R."/>
            <person name="Li G."/>
            <person name="Mu C."/>
            <person name="Tian Q."/>
            <person name="Mei H."/>
            <person name="Zhang T."/>
            <person name="Gao T."/>
            <person name="Zhang H."/>
        </authorList>
    </citation>
    <scope>NUCLEOTIDE SEQUENCE</scope>
    <source>
        <strain evidence="2">KEN1</strain>
    </source>
</reference>
<evidence type="ECO:0000256" key="1">
    <source>
        <dbReference type="SAM" id="MobiDB-lite"/>
    </source>
</evidence>
<accession>A0AAW2X2C1</accession>
<organism evidence="2">
    <name type="scientific">Sesamum latifolium</name>
    <dbReference type="NCBI Taxonomy" id="2727402"/>
    <lineage>
        <taxon>Eukaryota</taxon>
        <taxon>Viridiplantae</taxon>
        <taxon>Streptophyta</taxon>
        <taxon>Embryophyta</taxon>
        <taxon>Tracheophyta</taxon>
        <taxon>Spermatophyta</taxon>
        <taxon>Magnoliopsida</taxon>
        <taxon>eudicotyledons</taxon>
        <taxon>Gunneridae</taxon>
        <taxon>Pentapetalae</taxon>
        <taxon>asterids</taxon>
        <taxon>lamiids</taxon>
        <taxon>Lamiales</taxon>
        <taxon>Pedaliaceae</taxon>
        <taxon>Sesamum</taxon>
    </lineage>
</organism>
<dbReference type="EMBL" id="JACGWN010000005">
    <property type="protein sequence ID" value="KAL0448237.1"/>
    <property type="molecule type" value="Genomic_DNA"/>
</dbReference>
<dbReference type="AlphaFoldDB" id="A0AAW2X2C1"/>
<reference evidence="2" key="1">
    <citation type="submission" date="2020-06" db="EMBL/GenBank/DDBJ databases">
        <authorList>
            <person name="Li T."/>
            <person name="Hu X."/>
            <person name="Zhang T."/>
            <person name="Song X."/>
            <person name="Zhang H."/>
            <person name="Dai N."/>
            <person name="Sheng W."/>
            <person name="Hou X."/>
            <person name="Wei L."/>
        </authorList>
    </citation>
    <scope>NUCLEOTIDE SEQUENCE</scope>
    <source>
        <strain evidence="2">KEN1</strain>
        <tissue evidence="2">Leaf</tissue>
    </source>
</reference>
<evidence type="ECO:0000313" key="2">
    <source>
        <dbReference type="EMBL" id="KAL0448237.1"/>
    </source>
</evidence>
<gene>
    <name evidence="2" type="ORF">Slati_1380100</name>
</gene>